<dbReference type="InterPro" id="IPR000551">
    <property type="entry name" value="MerR-type_HTH_dom"/>
</dbReference>
<dbReference type="InterPro" id="IPR009061">
    <property type="entry name" value="DNA-bd_dom_put_sf"/>
</dbReference>
<sequence length="124" mass="14933">MFQIPPISDKEYFTIGEVSQITLVPKHTLRYWESEFKLLRPIRKSSGQRSYHKEEVELVFKIKDLLYNKRYTIEGAKKHLIGDKRKRLTNLQTNLNLDLEYMPDSKFLKDIKEELRHILKLLKK</sequence>
<gene>
    <name evidence="3" type="ORF">ATZ36_00630</name>
    <name evidence="5" type="ORF">ATZ36_12310</name>
    <name evidence="4" type="ORF">ATZ36_12490</name>
</gene>
<dbReference type="SMART" id="SM00422">
    <property type="entry name" value="HTH_MERR"/>
    <property type="match status" value="1"/>
</dbReference>
<comment type="caution">
    <text evidence="4">The sequence shown here is derived from an EMBL/GenBank/DDBJ whole genome shotgun (WGS) entry which is preliminary data.</text>
</comment>
<dbReference type="Pfam" id="PF13411">
    <property type="entry name" value="MerR_1"/>
    <property type="match status" value="1"/>
</dbReference>
<dbReference type="SUPFAM" id="SSF46955">
    <property type="entry name" value="Putative DNA-binding domain"/>
    <property type="match status" value="1"/>
</dbReference>
<accession>A0A1E5IMW5</accession>
<protein>
    <recommendedName>
        <fullName evidence="2">HTH merR-type domain-containing protein</fullName>
    </recommendedName>
</protein>
<dbReference type="CDD" id="cd04765">
    <property type="entry name" value="HTH_MlrA-like_sg2"/>
    <property type="match status" value="1"/>
</dbReference>
<dbReference type="EMBL" id="LNVX01000314">
    <property type="protein sequence ID" value="OEG70527.1"/>
    <property type="molecule type" value="Genomic_DNA"/>
</dbReference>
<dbReference type="Proteomes" id="UP000095237">
    <property type="component" value="Unassembled WGS sequence"/>
</dbReference>
<evidence type="ECO:0000313" key="5">
    <source>
        <dbReference type="EMBL" id="OEG71852.1"/>
    </source>
</evidence>
<organism evidence="4 6">
    <name type="scientific">Endomicrobium trichonymphae</name>
    <dbReference type="NCBI Taxonomy" id="1408204"/>
    <lineage>
        <taxon>Bacteria</taxon>
        <taxon>Pseudomonadati</taxon>
        <taxon>Elusimicrobiota</taxon>
        <taxon>Endomicrobiia</taxon>
        <taxon>Endomicrobiales</taxon>
        <taxon>Endomicrobiaceae</taxon>
        <taxon>Candidatus Endomicrobiellum</taxon>
    </lineage>
</organism>
<name>A0A1E5IMW5_ENDTX</name>
<feature type="domain" description="HTH merR-type" evidence="2">
    <location>
        <begin position="12"/>
        <end position="65"/>
    </location>
</feature>
<dbReference type="AlphaFoldDB" id="A0A1E5IMW5"/>
<reference evidence="4 6" key="1">
    <citation type="submission" date="2015-11" db="EMBL/GenBank/DDBJ databases">
        <title>Evidence for parallel genomic evolution in an endosymbiosis of termite gut flagellates.</title>
        <authorList>
            <person name="Zheng H."/>
        </authorList>
    </citation>
    <scope>NUCLEOTIDE SEQUENCE [LARGE SCALE GENOMIC DNA]</scope>
    <source>
        <strain evidence="4 6">CET450</strain>
    </source>
</reference>
<dbReference type="PANTHER" id="PTHR30204:SF15">
    <property type="entry name" value="BLL5018 PROTEIN"/>
    <property type="match status" value="1"/>
</dbReference>
<dbReference type="Gene3D" id="1.10.1660.10">
    <property type="match status" value="1"/>
</dbReference>
<evidence type="ECO:0000313" key="6">
    <source>
        <dbReference type="Proteomes" id="UP000095237"/>
    </source>
</evidence>
<evidence type="ECO:0000256" key="1">
    <source>
        <dbReference type="ARBA" id="ARBA00023125"/>
    </source>
</evidence>
<dbReference type="PROSITE" id="PS50937">
    <property type="entry name" value="HTH_MERR_2"/>
    <property type="match status" value="1"/>
</dbReference>
<evidence type="ECO:0000313" key="4">
    <source>
        <dbReference type="EMBL" id="OEG71827.1"/>
    </source>
</evidence>
<evidence type="ECO:0000259" key="2">
    <source>
        <dbReference type="PROSITE" id="PS50937"/>
    </source>
</evidence>
<dbReference type="GO" id="GO:0003700">
    <property type="term" value="F:DNA-binding transcription factor activity"/>
    <property type="evidence" value="ECO:0007669"/>
    <property type="project" value="InterPro"/>
</dbReference>
<dbReference type="GO" id="GO:0003677">
    <property type="term" value="F:DNA binding"/>
    <property type="evidence" value="ECO:0007669"/>
    <property type="project" value="UniProtKB-KW"/>
</dbReference>
<proteinExistence type="predicted"/>
<dbReference type="InterPro" id="IPR047057">
    <property type="entry name" value="MerR_fam"/>
</dbReference>
<keyword evidence="1" id="KW-0238">DNA-binding</keyword>
<keyword evidence="6" id="KW-1185">Reference proteome</keyword>
<evidence type="ECO:0000313" key="3">
    <source>
        <dbReference type="EMBL" id="OEG70527.1"/>
    </source>
</evidence>
<dbReference type="EMBL" id="LNVX01000048">
    <property type="protein sequence ID" value="OEG71827.1"/>
    <property type="molecule type" value="Genomic_DNA"/>
</dbReference>
<dbReference type="EMBL" id="LNVX01000036">
    <property type="protein sequence ID" value="OEG71852.1"/>
    <property type="molecule type" value="Genomic_DNA"/>
</dbReference>
<dbReference type="PANTHER" id="PTHR30204">
    <property type="entry name" value="REDOX-CYCLING DRUG-SENSING TRANSCRIPTIONAL ACTIVATOR SOXR"/>
    <property type="match status" value="1"/>
</dbReference>